<dbReference type="Proteomes" id="UP000292957">
    <property type="component" value="Unassembled WGS sequence"/>
</dbReference>
<feature type="transmembrane region" description="Helical" evidence="1">
    <location>
        <begin position="80"/>
        <end position="102"/>
    </location>
</feature>
<sequence>MLKCRFSWAHLRGLPTGVQGRAASSCHRSTATVMHSAINWMQYLRRMALAVYASYSLSFGGGFLFSITRSWDSKLMWATASWTWALVTCSLRQAMAANCFYLEK</sequence>
<reference evidence="2" key="1">
    <citation type="submission" date="2019-01" db="EMBL/GenBank/DDBJ databases">
        <title>Draft genome sequences of three monokaryotic isolates of the white-rot basidiomycete fungus Dichomitus squalens.</title>
        <authorList>
            <consortium name="DOE Joint Genome Institute"/>
            <person name="Lopez S.C."/>
            <person name="Andreopoulos B."/>
            <person name="Pangilinan J."/>
            <person name="Lipzen A."/>
            <person name="Riley R."/>
            <person name="Ahrendt S."/>
            <person name="Ng V."/>
            <person name="Barry K."/>
            <person name="Daum C."/>
            <person name="Grigoriev I.V."/>
            <person name="Hilden K.S."/>
            <person name="Makela M.R."/>
            <person name="de Vries R.P."/>
        </authorList>
    </citation>
    <scope>NUCLEOTIDE SEQUENCE [LARGE SCALE GENOMIC DNA]</scope>
    <source>
        <strain evidence="2">OM18370.1</strain>
    </source>
</reference>
<evidence type="ECO:0000313" key="2">
    <source>
        <dbReference type="EMBL" id="TBU25934.1"/>
    </source>
</evidence>
<dbReference type="AlphaFoldDB" id="A0A4Q9MF19"/>
<keyword evidence="1" id="KW-0812">Transmembrane</keyword>
<gene>
    <name evidence="2" type="ORF">BD311DRAFT_763602</name>
</gene>
<protein>
    <submittedName>
        <fullName evidence="2">Uncharacterized protein</fullName>
    </submittedName>
</protein>
<evidence type="ECO:0000256" key="1">
    <source>
        <dbReference type="SAM" id="Phobius"/>
    </source>
</evidence>
<name>A0A4Q9MF19_9APHY</name>
<keyword evidence="1" id="KW-0472">Membrane</keyword>
<keyword evidence="1" id="KW-1133">Transmembrane helix</keyword>
<organism evidence="2">
    <name type="scientific">Dichomitus squalens</name>
    <dbReference type="NCBI Taxonomy" id="114155"/>
    <lineage>
        <taxon>Eukaryota</taxon>
        <taxon>Fungi</taxon>
        <taxon>Dikarya</taxon>
        <taxon>Basidiomycota</taxon>
        <taxon>Agaricomycotina</taxon>
        <taxon>Agaricomycetes</taxon>
        <taxon>Polyporales</taxon>
        <taxon>Polyporaceae</taxon>
        <taxon>Dichomitus</taxon>
    </lineage>
</organism>
<feature type="transmembrane region" description="Helical" evidence="1">
    <location>
        <begin position="49"/>
        <end position="68"/>
    </location>
</feature>
<proteinExistence type="predicted"/>
<accession>A0A4Q9MF19</accession>
<dbReference type="EMBL" id="ML143453">
    <property type="protein sequence ID" value="TBU25934.1"/>
    <property type="molecule type" value="Genomic_DNA"/>
</dbReference>